<dbReference type="EMBL" id="GBHO01018403">
    <property type="protein sequence ID" value="JAG25201.1"/>
    <property type="molecule type" value="Transcribed_RNA"/>
</dbReference>
<feature type="region of interest" description="Disordered" evidence="1">
    <location>
        <begin position="111"/>
        <end position="156"/>
    </location>
</feature>
<reference evidence="2" key="1">
    <citation type="journal article" date="2014" name="PLoS ONE">
        <title>Transcriptome-Based Identification of ABC Transporters in the Western Tarnished Plant Bug Lygus hesperus.</title>
        <authorList>
            <person name="Hull J.J."/>
            <person name="Chaney K."/>
            <person name="Geib S.M."/>
            <person name="Fabrick J.A."/>
            <person name="Brent C.S."/>
            <person name="Walsh D."/>
            <person name="Lavine L.C."/>
        </authorList>
    </citation>
    <scope>NUCLEOTIDE SEQUENCE</scope>
</reference>
<feature type="non-terminal residue" evidence="2">
    <location>
        <position position="1"/>
    </location>
</feature>
<name>A0A0A9Y0N2_LYGHE</name>
<feature type="non-terminal residue" evidence="2">
    <location>
        <position position="156"/>
    </location>
</feature>
<evidence type="ECO:0000256" key="1">
    <source>
        <dbReference type="SAM" id="MobiDB-lite"/>
    </source>
</evidence>
<feature type="region of interest" description="Disordered" evidence="1">
    <location>
        <begin position="1"/>
        <end position="96"/>
    </location>
</feature>
<dbReference type="AlphaFoldDB" id="A0A0A9Y0N2"/>
<feature type="compositionally biased region" description="Low complexity" evidence="1">
    <location>
        <begin position="76"/>
        <end position="88"/>
    </location>
</feature>
<reference evidence="2" key="2">
    <citation type="submission" date="2014-07" db="EMBL/GenBank/DDBJ databases">
        <authorList>
            <person name="Hull J."/>
        </authorList>
    </citation>
    <scope>NUCLEOTIDE SEQUENCE</scope>
</reference>
<proteinExistence type="predicted"/>
<gene>
    <name evidence="2" type="ORF">CM83_53084</name>
</gene>
<sequence>PVPGPSFATVPGPSFGPVPGPSSPPSTLQHTVTKASPNSRTSTVSNKGTFALKSPHKATRVLASQSSSILEKVLMTGRVTSRPTTVTPKPTPQKASKAISNVLSHAPGTLRITRNLAPGPGRPGKTPVPRKEPGSTVPHKKIDLTDDDDAPSPSKP</sequence>
<organism evidence="2">
    <name type="scientific">Lygus hesperus</name>
    <name type="common">Western plant bug</name>
    <dbReference type="NCBI Taxonomy" id="30085"/>
    <lineage>
        <taxon>Eukaryota</taxon>
        <taxon>Metazoa</taxon>
        <taxon>Ecdysozoa</taxon>
        <taxon>Arthropoda</taxon>
        <taxon>Hexapoda</taxon>
        <taxon>Insecta</taxon>
        <taxon>Pterygota</taxon>
        <taxon>Neoptera</taxon>
        <taxon>Paraneoptera</taxon>
        <taxon>Hemiptera</taxon>
        <taxon>Heteroptera</taxon>
        <taxon>Panheteroptera</taxon>
        <taxon>Cimicomorpha</taxon>
        <taxon>Miridae</taxon>
        <taxon>Mirini</taxon>
        <taxon>Lygus</taxon>
    </lineage>
</organism>
<feature type="compositionally biased region" description="Pro residues" evidence="1">
    <location>
        <begin position="14"/>
        <end position="24"/>
    </location>
</feature>
<evidence type="ECO:0000313" key="2">
    <source>
        <dbReference type="EMBL" id="JAG25201.1"/>
    </source>
</evidence>
<feature type="compositionally biased region" description="Polar residues" evidence="1">
    <location>
        <begin position="27"/>
        <end position="48"/>
    </location>
</feature>
<protein>
    <submittedName>
        <fullName evidence="2">Uncharacterized protein</fullName>
    </submittedName>
</protein>
<accession>A0A0A9Y0N2</accession>